<feature type="signal peptide" evidence="2">
    <location>
        <begin position="1"/>
        <end position="22"/>
    </location>
</feature>
<comment type="caution">
    <text evidence="3">The sequence shown here is derived from an EMBL/GenBank/DDBJ whole genome shotgun (WGS) entry which is preliminary data.</text>
</comment>
<evidence type="ECO:0000256" key="2">
    <source>
        <dbReference type="SAM" id="SignalP"/>
    </source>
</evidence>
<evidence type="ECO:0000256" key="1">
    <source>
        <dbReference type="SAM" id="MobiDB-lite"/>
    </source>
</evidence>
<dbReference type="RefSeq" id="WP_206560516.1">
    <property type="nucleotide sequence ID" value="NZ_JAFKCZ010000007.1"/>
</dbReference>
<organism evidence="3 4">
    <name type="scientific">Parahaliea mediterranea</name>
    <dbReference type="NCBI Taxonomy" id="651086"/>
    <lineage>
        <taxon>Bacteria</taxon>
        <taxon>Pseudomonadati</taxon>
        <taxon>Pseudomonadota</taxon>
        <taxon>Gammaproteobacteria</taxon>
        <taxon>Cellvibrionales</taxon>
        <taxon>Halieaceae</taxon>
        <taxon>Parahaliea</taxon>
    </lineage>
</organism>
<proteinExistence type="predicted"/>
<evidence type="ECO:0000313" key="4">
    <source>
        <dbReference type="Proteomes" id="UP000664303"/>
    </source>
</evidence>
<evidence type="ECO:0008006" key="5">
    <source>
        <dbReference type="Google" id="ProtNLM"/>
    </source>
</evidence>
<keyword evidence="4" id="KW-1185">Reference proteome</keyword>
<name>A0A939DFB7_9GAMM</name>
<sequence>MRVKSILIGAVFTLSATFQAWADGVVTVASGGESMRVEFTDGGMMRMEDPSGQGYMLMREGSLYSVVSDGGNIMVIDIAQAISTMGDAWQQGAFWDTDIQEIASIESTGKSETVAGIKGEVYEMRAVDNSGRTTTSTMVLTRHEDVAAFTRAMFGMTGILLSALGEQQAGALGEAEAFVNDGGWGVLRQGDEYSITQVKSVKPDAARFALPAEPMQLPSLGDFTGGRQGRGEAEADDETGGGGLADFFKRKTERQQDRAEGKADRAVDRATDKAVDNVVDSVLDRLF</sequence>
<reference evidence="3" key="1">
    <citation type="submission" date="2021-02" db="EMBL/GenBank/DDBJ databases">
        <title>PHA producing bacteria isolated from coastal sediment in Guangdong, Shenzhen.</title>
        <authorList>
            <person name="Zheng W."/>
            <person name="Yu S."/>
            <person name="Huang Y."/>
        </authorList>
    </citation>
    <scope>NUCLEOTIDE SEQUENCE</scope>
    <source>
        <strain evidence="3">TN14-10</strain>
    </source>
</reference>
<dbReference type="EMBL" id="JAFKCZ010000007">
    <property type="protein sequence ID" value="MBN7797068.1"/>
    <property type="molecule type" value="Genomic_DNA"/>
</dbReference>
<keyword evidence="2" id="KW-0732">Signal</keyword>
<accession>A0A939DFB7</accession>
<dbReference type="AlphaFoldDB" id="A0A939DFB7"/>
<evidence type="ECO:0000313" key="3">
    <source>
        <dbReference type="EMBL" id="MBN7797068.1"/>
    </source>
</evidence>
<protein>
    <recommendedName>
        <fullName evidence="5">DUF4412 domain-containing protein</fullName>
    </recommendedName>
</protein>
<feature type="chain" id="PRO_5037646093" description="DUF4412 domain-containing protein" evidence="2">
    <location>
        <begin position="23"/>
        <end position="287"/>
    </location>
</feature>
<gene>
    <name evidence="3" type="ORF">JYP50_10725</name>
</gene>
<dbReference type="Proteomes" id="UP000664303">
    <property type="component" value="Unassembled WGS sequence"/>
</dbReference>
<feature type="compositionally biased region" description="Basic and acidic residues" evidence="1">
    <location>
        <begin position="247"/>
        <end position="271"/>
    </location>
</feature>
<feature type="region of interest" description="Disordered" evidence="1">
    <location>
        <begin position="216"/>
        <end position="271"/>
    </location>
</feature>